<organism evidence="2 3">
    <name type="scientific">Xanthomonas albilineans (strain GPE PC73 / CFBP 7063)</name>
    <dbReference type="NCBI Taxonomy" id="380358"/>
    <lineage>
        <taxon>Bacteria</taxon>
        <taxon>Pseudomonadati</taxon>
        <taxon>Pseudomonadota</taxon>
        <taxon>Gammaproteobacteria</taxon>
        <taxon>Lysobacterales</taxon>
        <taxon>Lysobacteraceae</taxon>
        <taxon>Xanthomonas</taxon>
    </lineage>
</organism>
<dbReference type="eggNOG" id="ENOG50344E7">
    <property type="taxonomic scope" value="Bacteria"/>
</dbReference>
<feature type="chain" id="PRO_5003038262" description="Toxin co-regulated pilus biosynthesis protein Q C-terminal domain-containing protein" evidence="1">
    <location>
        <begin position="24"/>
        <end position="147"/>
    </location>
</feature>
<evidence type="ECO:0000256" key="1">
    <source>
        <dbReference type="SAM" id="SignalP"/>
    </source>
</evidence>
<dbReference type="EMBL" id="FP565176">
    <property type="protein sequence ID" value="CBA16333.1"/>
    <property type="molecule type" value="Genomic_DNA"/>
</dbReference>
<protein>
    <recommendedName>
        <fullName evidence="4">Toxin co-regulated pilus biosynthesis protein Q C-terminal domain-containing protein</fullName>
    </recommendedName>
</protein>
<dbReference type="AlphaFoldDB" id="D2UE07"/>
<accession>D2UE07</accession>
<gene>
    <name evidence="2" type="ordered locus">XALc_1843</name>
</gene>
<dbReference type="GeneID" id="57877153"/>
<keyword evidence="1" id="KW-0732">Signal</keyword>
<proteinExistence type="predicted"/>
<evidence type="ECO:0008006" key="4">
    <source>
        <dbReference type="Google" id="ProtNLM"/>
    </source>
</evidence>
<name>D2UE07_XANAP</name>
<evidence type="ECO:0000313" key="3">
    <source>
        <dbReference type="Proteomes" id="UP000001890"/>
    </source>
</evidence>
<feature type="signal peptide" evidence="1">
    <location>
        <begin position="1"/>
        <end position="23"/>
    </location>
</feature>
<dbReference type="STRING" id="380358.XALC_1843"/>
<sequence>MKRTHIFRLIATLSAITLLNACATSSAPDFRGSWKPVNRFSASTMEIPLYSSYVYQAVPVDGTLKTMLERWSKDSNMELSYGIQSDYTLYAPVAKINTVSIQQAVAELSVIYESEGVTVSAAGNRILVQPSSSLSSTPAVSGRANAK</sequence>
<dbReference type="KEGG" id="xal:XALC_1843"/>
<keyword evidence="3" id="KW-1185">Reference proteome</keyword>
<evidence type="ECO:0000313" key="2">
    <source>
        <dbReference type="EMBL" id="CBA16333.1"/>
    </source>
</evidence>
<dbReference type="Proteomes" id="UP000001890">
    <property type="component" value="Chromosome"/>
</dbReference>
<dbReference type="Gene3D" id="3.55.50.70">
    <property type="match status" value="1"/>
</dbReference>
<dbReference type="RefSeq" id="WP_012916334.1">
    <property type="nucleotide sequence ID" value="NC_013722.1"/>
</dbReference>
<reference evidence="2 3" key="1">
    <citation type="journal article" date="2009" name="BMC Genomics">
        <title>The complete genome sequence of Xanthomonas albilineans provides new insights into the reductive genome evolution of the xylem-limited Xanthomonadaceae.</title>
        <authorList>
            <person name="Pieretti I."/>
            <person name="Royer M."/>
            <person name="Barbe V."/>
            <person name="Carrere S."/>
            <person name="Koebnik R."/>
            <person name="Cociancich S."/>
            <person name="Couloux A."/>
            <person name="Darrasse A."/>
            <person name="Gouzy J."/>
            <person name="Jacques M.A."/>
            <person name="Lauber E."/>
            <person name="Manceau C."/>
            <person name="Mangenot S."/>
            <person name="Poussier S."/>
            <person name="Segurens B."/>
            <person name="Szurek B."/>
            <person name="Verdier V."/>
            <person name="Arlat M."/>
            <person name="Rott P."/>
        </authorList>
    </citation>
    <scope>NUCLEOTIDE SEQUENCE [LARGE SCALE GENOMIC DNA]</scope>
    <source>
        <strain evidence="3">GPE PC73 / CFBP 7063</strain>
    </source>
</reference>